<comment type="similarity">
    <text evidence="1">Belongs to the CoA-transferase III family.</text>
</comment>
<dbReference type="InterPro" id="IPR023606">
    <property type="entry name" value="CoA-Trfase_III_dom_1_sf"/>
</dbReference>
<dbReference type="Gene3D" id="3.40.50.10540">
    <property type="entry name" value="Crotonobetainyl-coa:carnitine coa-transferase, domain 1"/>
    <property type="match status" value="1"/>
</dbReference>
<evidence type="ECO:0000256" key="1">
    <source>
        <dbReference type="ARBA" id="ARBA00008383"/>
    </source>
</evidence>
<dbReference type="Proteomes" id="UP000740926">
    <property type="component" value="Unassembled WGS sequence"/>
</dbReference>
<feature type="region of interest" description="Disordered" evidence="3">
    <location>
        <begin position="263"/>
        <end position="285"/>
    </location>
</feature>
<dbReference type="InterPro" id="IPR044855">
    <property type="entry name" value="CoA-Trfase_III_dom3_sf"/>
</dbReference>
<proteinExistence type="inferred from homology"/>
<dbReference type="InterPro" id="IPR050483">
    <property type="entry name" value="CoA-transferase_III_domain"/>
</dbReference>
<keyword evidence="2" id="KW-0808">Transferase</keyword>
<evidence type="ECO:0000313" key="4">
    <source>
        <dbReference type="EMBL" id="KAG1546692.1"/>
    </source>
</evidence>
<evidence type="ECO:0000256" key="2">
    <source>
        <dbReference type="ARBA" id="ARBA00022679"/>
    </source>
</evidence>
<dbReference type="EMBL" id="JAANIU010005589">
    <property type="protein sequence ID" value="KAG1546692.1"/>
    <property type="molecule type" value="Genomic_DNA"/>
</dbReference>
<dbReference type="PANTHER" id="PTHR48207:SF3">
    <property type="entry name" value="SUCCINATE--HYDROXYMETHYLGLUTARATE COA-TRANSFERASE"/>
    <property type="match status" value="1"/>
</dbReference>
<dbReference type="SUPFAM" id="SSF89796">
    <property type="entry name" value="CoA-transferase family III (CaiB/BaiF)"/>
    <property type="match status" value="1"/>
</dbReference>
<feature type="compositionally biased region" description="Basic and acidic residues" evidence="3">
    <location>
        <begin position="273"/>
        <end position="285"/>
    </location>
</feature>
<comment type="caution">
    <text evidence="4">The sequence shown here is derived from an EMBL/GenBank/DDBJ whole genome shotgun (WGS) entry which is preliminary data.</text>
</comment>
<evidence type="ECO:0000256" key="3">
    <source>
        <dbReference type="SAM" id="MobiDB-lite"/>
    </source>
</evidence>
<name>A0A9P6YF04_9FUNG</name>
<sequence length="309" mass="33418">MGVSGVNIMQDGKEVRAHNPHTTLVYSMAIYDTRLQDAMKQESDKFNAVLPDGINTTFKDVSIVEIGFAGNVVREIYRVSLEDGSVIDVATGIYAAQATGAALYRRAVRGQGSRVEVSLLEAAAAVQSGAIIDEALNAGRSVQALSVPAGTFETEDGHINVTSLHDRMFAGLCQAIGQNDWLADPRLSTATGRYAHCEEINSTLIRIFRAKPTAHWVERLNRHGVVCGKVSDYASFLADAQVKQQRIFAMSEQGGPCRVPIARLPGTAAPGSQEKRSPRRGEHTRQILSELGLDAARQQELFNAGIVQS</sequence>
<protein>
    <submittedName>
        <fullName evidence="4">Uncharacterized protein</fullName>
    </submittedName>
</protein>
<accession>A0A9P6YF04</accession>
<dbReference type="AlphaFoldDB" id="A0A9P6YF04"/>
<gene>
    <name evidence="4" type="ORF">G6F50_013607</name>
</gene>
<evidence type="ECO:0000313" key="5">
    <source>
        <dbReference type="Proteomes" id="UP000740926"/>
    </source>
</evidence>
<organism evidence="4 5">
    <name type="scientific">Rhizopus delemar</name>
    <dbReference type="NCBI Taxonomy" id="936053"/>
    <lineage>
        <taxon>Eukaryota</taxon>
        <taxon>Fungi</taxon>
        <taxon>Fungi incertae sedis</taxon>
        <taxon>Mucoromycota</taxon>
        <taxon>Mucoromycotina</taxon>
        <taxon>Mucoromycetes</taxon>
        <taxon>Mucorales</taxon>
        <taxon>Mucorineae</taxon>
        <taxon>Rhizopodaceae</taxon>
        <taxon>Rhizopus</taxon>
    </lineage>
</organism>
<dbReference type="GO" id="GO:0008410">
    <property type="term" value="F:CoA-transferase activity"/>
    <property type="evidence" value="ECO:0007669"/>
    <property type="project" value="TreeGrafter"/>
</dbReference>
<dbReference type="Gene3D" id="3.30.1540.10">
    <property type="entry name" value="formyl-coa transferase, domain 3"/>
    <property type="match status" value="1"/>
</dbReference>
<keyword evidence="5" id="KW-1185">Reference proteome</keyword>
<dbReference type="Pfam" id="PF02515">
    <property type="entry name" value="CoA_transf_3"/>
    <property type="match status" value="1"/>
</dbReference>
<reference evidence="4 5" key="1">
    <citation type="journal article" date="2020" name="Microb. Genom.">
        <title>Genetic diversity of clinical and environmental Mucorales isolates obtained from an investigation of mucormycosis cases among solid organ transplant recipients.</title>
        <authorList>
            <person name="Nguyen M.H."/>
            <person name="Kaul D."/>
            <person name="Muto C."/>
            <person name="Cheng S.J."/>
            <person name="Richter R.A."/>
            <person name="Bruno V.M."/>
            <person name="Liu G."/>
            <person name="Beyhan S."/>
            <person name="Sundermann A.J."/>
            <person name="Mounaud S."/>
            <person name="Pasculle A.W."/>
            <person name="Nierman W.C."/>
            <person name="Driscoll E."/>
            <person name="Cumbie R."/>
            <person name="Clancy C.J."/>
            <person name="Dupont C.L."/>
        </authorList>
    </citation>
    <scope>NUCLEOTIDE SEQUENCE [LARGE SCALE GENOMIC DNA]</scope>
    <source>
        <strain evidence="4 5">GL24</strain>
    </source>
</reference>
<dbReference type="InterPro" id="IPR003673">
    <property type="entry name" value="CoA-Trfase_fam_III"/>
</dbReference>
<dbReference type="PANTHER" id="PTHR48207">
    <property type="entry name" value="SUCCINATE--HYDROXYMETHYLGLUTARATE COA-TRANSFERASE"/>
    <property type="match status" value="1"/>
</dbReference>